<dbReference type="UniPathway" id="UPA00378"/>
<organism evidence="7 8">
    <name type="scientific">Fistulifera solaris</name>
    <name type="common">Oleaginous diatom</name>
    <dbReference type="NCBI Taxonomy" id="1519565"/>
    <lineage>
        <taxon>Eukaryota</taxon>
        <taxon>Sar</taxon>
        <taxon>Stramenopiles</taxon>
        <taxon>Ochrophyta</taxon>
        <taxon>Bacillariophyta</taxon>
        <taxon>Bacillariophyceae</taxon>
        <taxon>Bacillariophycidae</taxon>
        <taxon>Naviculales</taxon>
        <taxon>Naviculaceae</taxon>
        <taxon>Fistulifera</taxon>
    </lineage>
</organism>
<dbReference type="Pfam" id="PF00852">
    <property type="entry name" value="Glyco_transf_10"/>
    <property type="match status" value="1"/>
</dbReference>
<protein>
    <recommendedName>
        <fullName evidence="5">Fucosyltransferase</fullName>
        <ecNumber evidence="5">2.4.1.-</ecNumber>
    </recommendedName>
</protein>
<dbReference type="EMBL" id="BDSP01000036">
    <property type="protein sequence ID" value="GAX11124.1"/>
    <property type="molecule type" value="Genomic_DNA"/>
</dbReference>
<reference evidence="7 8" key="1">
    <citation type="journal article" date="2015" name="Plant Cell">
        <title>Oil accumulation by the oleaginous diatom Fistulifera solaris as revealed by the genome and transcriptome.</title>
        <authorList>
            <person name="Tanaka T."/>
            <person name="Maeda Y."/>
            <person name="Veluchamy A."/>
            <person name="Tanaka M."/>
            <person name="Abida H."/>
            <person name="Marechal E."/>
            <person name="Bowler C."/>
            <person name="Muto M."/>
            <person name="Sunaga Y."/>
            <person name="Tanaka M."/>
            <person name="Yoshino T."/>
            <person name="Taniguchi T."/>
            <person name="Fukuda Y."/>
            <person name="Nemoto M."/>
            <person name="Matsumoto M."/>
            <person name="Wong P.S."/>
            <person name="Aburatani S."/>
            <person name="Fujibuchi W."/>
        </authorList>
    </citation>
    <scope>NUCLEOTIDE SEQUENCE [LARGE SCALE GENOMIC DNA]</scope>
    <source>
        <strain evidence="7 8">JPCC DA0580</strain>
    </source>
</reference>
<keyword evidence="5" id="KW-1133">Transmembrane helix</keyword>
<sequence>MVSVKRPNPYSTPNKPKRSSFLTIRNVLLVLIVWQAISFLLKSSKGGDSQNLRSSGGLQDALNDFENKALQMESHVQASIQDEIQHLVHDKKPISIEKVPEHLPHEEVHLSDHIETEEDEKSPDEIIHHEEIDIPEPRKVEPVVQQVEVNFNANSNVVLTKHGTGPTQVGFVADFEHDRQNAAFRQHPLPKKGRHVHKVAELLNEDVNSIHDCEYIEDRRWRQHKACRDPDTELVVYNPAAFPKIFCGHQVKPLQAVKLPEHCHEPIHLSPDEKDPPVHGPGMHPVIIQTTFGAKVHEDVHKVKHCDVPCQIEGGAFKARELFIAGSDWRITRTWDDPYINPNARVERTDYRRDIFYSTTSFDSSIPLTFYDFTKYNLRESPVLEFDKLGNKATYLLDAKCNASPIRRQKWFAAVDAVMETEAYGSCYHNKDLDEGETIETMEGRIKLYQKNRIALVFETGGEKDHITEMVWEALMSGSVPAILGASNLAKHLPRNSAIFASDFNSWDKFANYTKFVASDKNLWESYQAWKKDEKELAAFEDRYSFARTDENCRMCRWAYSKLYGLGWDHSKQEVTATHIERKLCVDAETKRVVHPFTEHWTGASPIIDKKDECPGYGVASDAEIKLPGATIKRTVYHHDGVTDMVFHDIEGVDDDIVLRIEIAVKNSEGAFFRDTHTLVKGSHTPLVSSATIQDRYSKVTVLANWETTIISPEEGVFEIHFPSHKDDDADTELRRVRVVTEDLIELYDKLTEYYPSSFTKTMIQDFIDPLEMYYIGIEDK</sequence>
<keyword evidence="5" id="KW-0333">Golgi apparatus</keyword>
<keyword evidence="5" id="KW-0812">Transmembrane</keyword>
<name>A0A1Z5JAV0_FISSO</name>
<feature type="domain" description="Fucosyltransferase C-terminal" evidence="6">
    <location>
        <begin position="399"/>
        <end position="557"/>
    </location>
</feature>
<dbReference type="SUPFAM" id="SSF53756">
    <property type="entry name" value="UDP-Glycosyltransferase/glycogen phosphorylase"/>
    <property type="match status" value="1"/>
</dbReference>
<evidence type="ECO:0000256" key="1">
    <source>
        <dbReference type="ARBA" id="ARBA00004922"/>
    </source>
</evidence>
<comment type="similarity">
    <text evidence="2 5">Belongs to the glycosyltransferase 10 family.</text>
</comment>
<dbReference type="InParanoid" id="A0A1Z5JAV0"/>
<keyword evidence="4 5" id="KW-0808">Transferase</keyword>
<evidence type="ECO:0000256" key="3">
    <source>
        <dbReference type="ARBA" id="ARBA00022676"/>
    </source>
</evidence>
<dbReference type="InterPro" id="IPR001503">
    <property type="entry name" value="Glyco_trans_10"/>
</dbReference>
<evidence type="ECO:0000313" key="8">
    <source>
        <dbReference type="Proteomes" id="UP000198406"/>
    </source>
</evidence>
<dbReference type="GO" id="GO:0046920">
    <property type="term" value="F:alpha-(1-&gt;3)-fucosyltransferase activity"/>
    <property type="evidence" value="ECO:0007669"/>
    <property type="project" value="TreeGrafter"/>
</dbReference>
<dbReference type="InterPro" id="IPR055270">
    <property type="entry name" value="Glyco_tran_10_C"/>
</dbReference>
<comment type="caution">
    <text evidence="7">The sequence shown here is derived from an EMBL/GenBank/DDBJ whole genome shotgun (WGS) entry which is preliminary data.</text>
</comment>
<dbReference type="GO" id="GO:0032580">
    <property type="term" value="C:Golgi cisterna membrane"/>
    <property type="evidence" value="ECO:0007669"/>
    <property type="project" value="UniProtKB-SubCell"/>
</dbReference>
<evidence type="ECO:0000256" key="2">
    <source>
        <dbReference type="ARBA" id="ARBA00008919"/>
    </source>
</evidence>
<dbReference type="PANTHER" id="PTHR11929">
    <property type="entry name" value="ALPHA- 1,3 -FUCOSYLTRANSFERASE"/>
    <property type="match status" value="1"/>
</dbReference>
<comment type="subcellular location">
    <subcellularLocation>
        <location evidence="5">Golgi apparatus</location>
        <location evidence="5">Golgi stack membrane</location>
        <topology evidence="5">Single-pass type II membrane protein</topology>
    </subcellularLocation>
</comment>
<comment type="pathway">
    <text evidence="1">Protein modification; protein glycosylation.</text>
</comment>
<dbReference type="AlphaFoldDB" id="A0A1Z5JAV0"/>
<feature type="transmembrane region" description="Helical" evidence="5">
    <location>
        <begin position="21"/>
        <end position="41"/>
    </location>
</feature>
<dbReference type="EC" id="2.4.1.-" evidence="5"/>
<dbReference type="Proteomes" id="UP000198406">
    <property type="component" value="Unassembled WGS sequence"/>
</dbReference>
<dbReference type="Gene3D" id="3.40.50.11660">
    <property type="entry name" value="Glycosyl transferase family 10, C-terminal domain"/>
    <property type="match status" value="1"/>
</dbReference>
<keyword evidence="5" id="KW-0472">Membrane</keyword>
<keyword evidence="3 5" id="KW-0328">Glycosyltransferase</keyword>
<evidence type="ECO:0000256" key="5">
    <source>
        <dbReference type="RuleBase" id="RU003832"/>
    </source>
</evidence>
<proteinExistence type="inferred from homology"/>
<dbReference type="OrthoDB" id="427096at2759"/>
<dbReference type="PANTHER" id="PTHR11929:SF194">
    <property type="entry name" value="ALPHA-(1,3)-FUCOSYLTRANSFERASE 10"/>
    <property type="match status" value="1"/>
</dbReference>
<evidence type="ECO:0000259" key="6">
    <source>
        <dbReference type="Pfam" id="PF00852"/>
    </source>
</evidence>
<evidence type="ECO:0000256" key="4">
    <source>
        <dbReference type="ARBA" id="ARBA00022679"/>
    </source>
</evidence>
<keyword evidence="8" id="KW-1185">Reference proteome</keyword>
<dbReference type="InterPro" id="IPR038577">
    <property type="entry name" value="GT10-like_C_sf"/>
</dbReference>
<gene>
    <name evidence="7" type="ORF">FisN_9Hh215</name>
</gene>
<evidence type="ECO:0000313" key="7">
    <source>
        <dbReference type="EMBL" id="GAX11124.1"/>
    </source>
</evidence>
<accession>A0A1Z5JAV0</accession>